<dbReference type="Pfam" id="PF02824">
    <property type="entry name" value="TGS"/>
    <property type="match status" value="1"/>
</dbReference>
<dbReference type="InterPro" id="IPR012675">
    <property type="entry name" value="Beta-grasp_dom_sf"/>
</dbReference>
<evidence type="ECO:0000256" key="3">
    <source>
        <dbReference type="ARBA" id="ARBA00022490"/>
    </source>
</evidence>
<comment type="catalytic activity">
    <reaction evidence="14">
        <text>tRNA(Thr) + L-threonine + ATP = L-threonyl-tRNA(Thr) + AMP + diphosphate + H(+)</text>
        <dbReference type="Rhea" id="RHEA:24624"/>
        <dbReference type="Rhea" id="RHEA-COMP:9670"/>
        <dbReference type="Rhea" id="RHEA-COMP:9704"/>
        <dbReference type="ChEBI" id="CHEBI:15378"/>
        <dbReference type="ChEBI" id="CHEBI:30616"/>
        <dbReference type="ChEBI" id="CHEBI:33019"/>
        <dbReference type="ChEBI" id="CHEBI:57926"/>
        <dbReference type="ChEBI" id="CHEBI:78442"/>
        <dbReference type="ChEBI" id="CHEBI:78534"/>
        <dbReference type="ChEBI" id="CHEBI:456215"/>
        <dbReference type="EC" id="6.1.1.3"/>
    </reaction>
</comment>
<dbReference type="SUPFAM" id="SSF81271">
    <property type="entry name" value="TGS-like"/>
    <property type="match status" value="1"/>
</dbReference>
<dbReference type="AlphaFoldDB" id="A0A8X8KCY5"/>
<dbReference type="InterPro" id="IPR004095">
    <property type="entry name" value="TGS"/>
</dbReference>
<evidence type="ECO:0000256" key="9">
    <source>
        <dbReference type="ARBA" id="ARBA00022840"/>
    </source>
</evidence>
<comment type="similarity">
    <text evidence="1">Belongs to the class-II aminoacyl-tRNA synthetase family.</text>
</comment>
<comment type="caution">
    <text evidence="16">The sequence shown here is derived from an EMBL/GenBank/DDBJ whole genome shotgun (WGS) entry which is preliminary data.</text>
</comment>
<dbReference type="Gene3D" id="3.10.20.30">
    <property type="match status" value="1"/>
</dbReference>
<evidence type="ECO:0000256" key="6">
    <source>
        <dbReference type="ARBA" id="ARBA00022723"/>
    </source>
</evidence>
<dbReference type="EC" id="6.1.1.3" evidence="2"/>
<dbReference type="EMBL" id="JABBHS010000543">
    <property type="protein sequence ID" value="MBU2724957.1"/>
    <property type="molecule type" value="Genomic_DNA"/>
</dbReference>
<evidence type="ECO:0000256" key="14">
    <source>
        <dbReference type="ARBA" id="ARBA00049515"/>
    </source>
</evidence>
<dbReference type="InterPro" id="IPR045864">
    <property type="entry name" value="aa-tRNA-synth_II/BPL/LPL"/>
</dbReference>
<dbReference type="InterPro" id="IPR012676">
    <property type="entry name" value="TGS-like"/>
</dbReference>
<proteinExistence type="inferred from homology"/>
<dbReference type="PANTHER" id="PTHR11451">
    <property type="entry name" value="THREONINE-TRNA LIGASE"/>
    <property type="match status" value="1"/>
</dbReference>
<evidence type="ECO:0000256" key="11">
    <source>
        <dbReference type="ARBA" id="ARBA00022917"/>
    </source>
</evidence>
<dbReference type="GO" id="GO:0046872">
    <property type="term" value="F:metal ion binding"/>
    <property type="evidence" value="ECO:0007669"/>
    <property type="project" value="UniProtKB-KW"/>
</dbReference>
<keyword evidence="5" id="KW-0436">Ligase</keyword>
<dbReference type="PROSITE" id="PS51880">
    <property type="entry name" value="TGS"/>
    <property type="match status" value="1"/>
</dbReference>
<dbReference type="Proteomes" id="UP000887300">
    <property type="component" value="Unassembled WGS sequence"/>
</dbReference>
<dbReference type="CDD" id="cd01667">
    <property type="entry name" value="TGS_ThrRS"/>
    <property type="match status" value="1"/>
</dbReference>
<accession>A0A8X8KCY5</accession>
<evidence type="ECO:0000256" key="10">
    <source>
        <dbReference type="ARBA" id="ARBA00022884"/>
    </source>
</evidence>
<keyword evidence="9" id="KW-0067">ATP-binding</keyword>
<evidence type="ECO:0000256" key="7">
    <source>
        <dbReference type="ARBA" id="ARBA00022741"/>
    </source>
</evidence>
<dbReference type="FunFam" id="3.30.54.20:FF:000002">
    <property type="entry name" value="Threonine--tRNA ligase"/>
    <property type="match status" value="1"/>
</dbReference>
<evidence type="ECO:0000256" key="12">
    <source>
        <dbReference type="ARBA" id="ARBA00023146"/>
    </source>
</evidence>
<gene>
    <name evidence="16" type="ORF">HF568_17555</name>
</gene>
<protein>
    <recommendedName>
        <fullName evidence="2">threonine--tRNA ligase</fullName>
        <ecNumber evidence="2">6.1.1.3</ecNumber>
    </recommendedName>
    <alternativeName>
        <fullName evidence="13">Threonyl-tRNA synthetase</fullName>
    </alternativeName>
</protein>
<dbReference type="SMART" id="SM00863">
    <property type="entry name" value="tRNA_SAD"/>
    <property type="match status" value="1"/>
</dbReference>
<dbReference type="FunFam" id="3.30.980.10:FF:000005">
    <property type="entry name" value="Threonyl-tRNA synthetase, mitochondrial"/>
    <property type="match status" value="1"/>
</dbReference>
<keyword evidence="11" id="KW-0648">Protein biosynthesis</keyword>
<keyword evidence="6" id="KW-0479">Metal-binding</keyword>
<dbReference type="Gene3D" id="3.30.54.20">
    <property type="match status" value="1"/>
</dbReference>
<dbReference type="SUPFAM" id="SSF55186">
    <property type="entry name" value="ThrRS/AlaRS common domain"/>
    <property type="match status" value="1"/>
</dbReference>
<evidence type="ECO:0000313" key="16">
    <source>
        <dbReference type="EMBL" id="MBU2724957.1"/>
    </source>
</evidence>
<dbReference type="FunFam" id="3.10.20.30:FF:000005">
    <property type="entry name" value="Threonine--tRNA ligase"/>
    <property type="match status" value="1"/>
</dbReference>
<dbReference type="PANTHER" id="PTHR11451:SF44">
    <property type="entry name" value="THREONINE--TRNA LIGASE, CHLOROPLASTIC_MITOCHONDRIAL 2"/>
    <property type="match status" value="1"/>
</dbReference>
<dbReference type="Gene3D" id="3.30.980.10">
    <property type="entry name" value="Threonyl-trna Synthetase, Chain A, domain 2"/>
    <property type="match status" value="1"/>
</dbReference>
<feature type="domain" description="TGS" evidence="15">
    <location>
        <begin position="1"/>
        <end position="61"/>
    </location>
</feature>
<dbReference type="GO" id="GO:0004829">
    <property type="term" value="F:threonine-tRNA ligase activity"/>
    <property type="evidence" value="ECO:0007669"/>
    <property type="project" value="UniProtKB-EC"/>
</dbReference>
<dbReference type="InterPro" id="IPR012947">
    <property type="entry name" value="tRNA_SAD"/>
</dbReference>
<keyword evidence="3" id="KW-0963">Cytoplasm</keyword>
<keyword evidence="10" id="KW-0694">RNA-binding</keyword>
<keyword evidence="7" id="KW-0547">Nucleotide-binding</keyword>
<evidence type="ECO:0000256" key="2">
    <source>
        <dbReference type="ARBA" id="ARBA00013163"/>
    </source>
</evidence>
<dbReference type="GO" id="GO:0005524">
    <property type="term" value="F:ATP binding"/>
    <property type="evidence" value="ECO:0007669"/>
    <property type="project" value="UniProtKB-KW"/>
</dbReference>
<evidence type="ECO:0000256" key="8">
    <source>
        <dbReference type="ARBA" id="ARBA00022833"/>
    </source>
</evidence>
<evidence type="ECO:0000313" key="17">
    <source>
        <dbReference type="Proteomes" id="UP000887300"/>
    </source>
</evidence>
<evidence type="ECO:0000256" key="5">
    <source>
        <dbReference type="ARBA" id="ARBA00022598"/>
    </source>
</evidence>
<evidence type="ECO:0000256" key="1">
    <source>
        <dbReference type="ARBA" id="ARBA00008226"/>
    </source>
</evidence>
<sequence>MPDIQLPDGSHRQFAEPVTGLTLARTIGSGLARAAIAMRVNGILKDLSAVLDQDAEVAIVTRDSADGLEVIRHSTAHLLAQAVQSLYPEAQVTIGPVIDNGFYYDFAFPRGFTPEDLEAIEARMHALVKENLPVQREMLSREDALALFEKMGEDYKVEIIRAIPQGEPLSLYRQGDFVDLCRGPHVPSTGVLGAFKLQRVAGAYWRGDSRNPMLQRIYGTAWAQQKDLDAYLQQLAEAEKRDHRRIGTELELFSIQEDAGGGLVFWHPMGSRVRRVIEDFWRAAHVEAGYDLLYTPHIAHEQLWYTSGHKDFYSESMFDPMQDEGQPY</sequence>
<evidence type="ECO:0000256" key="4">
    <source>
        <dbReference type="ARBA" id="ARBA00022555"/>
    </source>
</evidence>
<name>A0A8X8KCY5_ACIFI</name>
<dbReference type="Pfam" id="PF07973">
    <property type="entry name" value="tRNA_SAD"/>
    <property type="match status" value="1"/>
</dbReference>
<reference evidence="16" key="1">
    <citation type="journal article" date="2021" name="ISME J.">
        <title>Genomic evolution of the class Acidithiobacillia: deep-branching Proteobacteria living in extreme acidic conditions.</title>
        <authorList>
            <person name="Moya-Beltran A."/>
            <person name="Beard S."/>
            <person name="Rojas-Villalobos C."/>
            <person name="Issotta F."/>
            <person name="Gallardo Y."/>
            <person name="Ulloa R."/>
            <person name="Giaveno A."/>
            <person name="Degli Esposti M."/>
            <person name="Johnson D.B."/>
            <person name="Quatrini R."/>
        </authorList>
    </citation>
    <scope>NUCLEOTIDE SEQUENCE</scope>
    <source>
        <strain evidence="16">DSM 583</strain>
    </source>
</reference>
<dbReference type="InterPro" id="IPR018163">
    <property type="entry name" value="Thr/Ala-tRNA-synth_IIc_edit"/>
</dbReference>
<keyword evidence="4" id="KW-0820">tRNA-binding</keyword>
<dbReference type="Gene3D" id="3.30.930.10">
    <property type="entry name" value="Bira Bifunctional Protein, Domain 2"/>
    <property type="match status" value="1"/>
</dbReference>
<organism evidence="16 17">
    <name type="scientific">Acidithiobacillus ferridurans</name>
    <dbReference type="NCBI Taxonomy" id="1232575"/>
    <lineage>
        <taxon>Bacteria</taxon>
        <taxon>Pseudomonadati</taxon>
        <taxon>Pseudomonadota</taxon>
        <taxon>Acidithiobacillia</taxon>
        <taxon>Acidithiobacillales</taxon>
        <taxon>Acidithiobacillaceae</taxon>
        <taxon>Acidithiobacillus</taxon>
    </lineage>
</organism>
<dbReference type="GO" id="GO:0006435">
    <property type="term" value="P:threonyl-tRNA aminoacylation"/>
    <property type="evidence" value="ECO:0007669"/>
    <property type="project" value="TreeGrafter"/>
</dbReference>
<evidence type="ECO:0000256" key="13">
    <source>
        <dbReference type="ARBA" id="ARBA00031900"/>
    </source>
</evidence>
<feature type="non-terminal residue" evidence="16">
    <location>
        <position position="328"/>
    </location>
</feature>
<evidence type="ECO:0000259" key="15">
    <source>
        <dbReference type="PROSITE" id="PS51880"/>
    </source>
</evidence>
<dbReference type="RefSeq" id="WP_215890840.1">
    <property type="nucleotide sequence ID" value="NZ_JABBHS010000543.1"/>
</dbReference>
<dbReference type="GO" id="GO:0000049">
    <property type="term" value="F:tRNA binding"/>
    <property type="evidence" value="ECO:0007669"/>
    <property type="project" value="UniProtKB-KW"/>
</dbReference>
<keyword evidence="8" id="KW-0862">Zinc</keyword>
<keyword evidence="12" id="KW-0030">Aminoacyl-tRNA synthetase</keyword>
<dbReference type="SUPFAM" id="SSF55681">
    <property type="entry name" value="Class II aaRS and biotin synthetases"/>
    <property type="match status" value="1"/>
</dbReference>